<evidence type="ECO:0000256" key="1">
    <source>
        <dbReference type="ARBA" id="ARBA00006484"/>
    </source>
</evidence>
<feature type="domain" description="Ketoreductase" evidence="3">
    <location>
        <begin position="38"/>
        <end position="218"/>
    </location>
</feature>
<dbReference type="InterPro" id="IPR057326">
    <property type="entry name" value="KR_dom"/>
</dbReference>
<sequence>MLLIAQHIIPAVMPVTLIIRSTSKKRLEMAQYAEFRDKVVLITGAGSGIGRVTAEAFAAQGAIVVVSDINDLAGKQTVQKILSNGQKAEFIQCDVSDESQVKTMIENIVKHHGKVDIAFNNAGLTQNSEPLSEQSLETFCSVFDVSVRGVFLSMKYQIAQMEKQGQGSIVNMGSMSSVVGIAGLSTYSASKHAVLGLTRSAAQEYAAKGIRINAVGPGTIDTPMIERFIELAGTDEVMKPIRAAHPIGRTGRPDEVAEAVMWLSSDGASFVIGHMLMVDGGYSIQ</sequence>
<organism evidence="4 5">
    <name type="scientific">Pantoea ananatis (strain LMG 20103)</name>
    <dbReference type="NCBI Taxonomy" id="706191"/>
    <lineage>
        <taxon>Bacteria</taxon>
        <taxon>Pseudomonadati</taxon>
        <taxon>Pseudomonadota</taxon>
        <taxon>Gammaproteobacteria</taxon>
        <taxon>Enterobacterales</taxon>
        <taxon>Erwiniaceae</taxon>
        <taxon>Pantoea</taxon>
    </lineage>
</organism>
<dbReference type="SUPFAM" id="SSF51735">
    <property type="entry name" value="NAD(P)-binding Rossmann-fold domains"/>
    <property type="match status" value="1"/>
</dbReference>
<name>D4GCU2_PANAM</name>
<protein>
    <submittedName>
        <fullName evidence="4">LinC</fullName>
    </submittedName>
</protein>
<dbReference type="CDD" id="cd05233">
    <property type="entry name" value="SDR_c"/>
    <property type="match status" value="1"/>
</dbReference>
<evidence type="ECO:0000313" key="5">
    <source>
        <dbReference type="Proteomes" id="UP000001702"/>
    </source>
</evidence>
<dbReference type="PANTHER" id="PTHR24321">
    <property type="entry name" value="DEHYDROGENASES, SHORT CHAIN"/>
    <property type="match status" value="1"/>
</dbReference>
<keyword evidence="5" id="KW-1185">Reference proteome</keyword>
<dbReference type="NCBIfam" id="NF005559">
    <property type="entry name" value="PRK07231.1"/>
    <property type="match status" value="1"/>
</dbReference>
<dbReference type="EMBL" id="CP001875">
    <property type="protein sequence ID" value="ADD76765.1"/>
    <property type="molecule type" value="Genomic_DNA"/>
</dbReference>
<dbReference type="PANTHER" id="PTHR24321:SF11">
    <property type="entry name" value="BLR0893 PROTEIN"/>
    <property type="match status" value="1"/>
</dbReference>
<comment type="similarity">
    <text evidence="1">Belongs to the short-chain dehydrogenases/reductases (SDR) family.</text>
</comment>
<dbReference type="PROSITE" id="PS00061">
    <property type="entry name" value="ADH_SHORT"/>
    <property type="match status" value="1"/>
</dbReference>
<dbReference type="InterPro" id="IPR002347">
    <property type="entry name" value="SDR_fam"/>
</dbReference>
<dbReference type="KEGG" id="pam:PANA_1598"/>
<dbReference type="eggNOG" id="COG1028">
    <property type="taxonomic scope" value="Bacteria"/>
</dbReference>
<dbReference type="InterPro" id="IPR036291">
    <property type="entry name" value="NAD(P)-bd_dom_sf"/>
</dbReference>
<gene>
    <name evidence="4" type="primary">linC</name>
    <name evidence="4" type="ordered locus">PANA_1598</name>
</gene>
<evidence type="ECO:0000259" key="3">
    <source>
        <dbReference type="SMART" id="SM00822"/>
    </source>
</evidence>
<dbReference type="RefSeq" id="WP_013025481.1">
    <property type="nucleotide sequence ID" value="NC_013956.2"/>
</dbReference>
<dbReference type="Proteomes" id="UP000001702">
    <property type="component" value="Chromosome"/>
</dbReference>
<dbReference type="FunFam" id="3.40.50.720:FF:000084">
    <property type="entry name" value="Short-chain dehydrogenase reductase"/>
    <property type="match status" value="1"/>
</dbReference>
<keyword evidence="2" id="KW-0560">Oxidoreductase</keyword>
<accession>D4GCU2</accession>
<dbReference type="GO" id="GO:0016491">
    <property type="term" value="F:oxidoreductase activity"/>
    <property type="evidence" value="ECO:0007669"/>
    <property type="project" value="UniProtKB-KW"/>
</dbReference>
<evidence type="ECO:0000256" key="2">
    <source>
        <dbReference type="ARBA" id="ARBA00023002"/>
    </source>
</evidence>
<dbReference type="PRINTS" id="PR00080">
    <property type="entry name" value="SDRFAMILY"/>
</dbReference>
<dbReference type="Gene3D" id="3.40.50.720">
    <property type="entry name" value="NAD(P)-binding Rossmann-like Domain"/>
    <property type="match status" value="1"/>
</dbReference>
<dbReference type="InterPro" id="IPR020904">
    <property type="entry name" value="Sc_DH/Rdtase_CS"/>
</dbReference>
<dbReference type="STRING" id="706191.PANA_1598"/>
<dbReference type="PRINTS" id="PR00081">
    <property type="entry name" value="GDHRDH"/>
</dbReference>
<proteinExistence type="inferred from homology"/>
<dbReference type="Pfam" id="PF13561">
    <property type="entry name" value="adh_short_C2"/>
    <property type="match status" value="1"/>
</dbReference>
<dbReference type="AlphaFoldDB" id="D4GCU2"/>
<evidence type="ECO:0000313" key="4">
    <source>
        <dbReference type="EMBL" id="ADD76765.1"/>
    </source>
</evidence>
<dbReference type="SMART" id="SM00822">
    <property type="entry name" value="PKS_KR"/>
    <property type="match status" value="1"/>
</dbReference>
<dbReference type="HOGENOM" id="CLU_010194_1_0_6"/>
<reference evidence="4 5" key="1">
    <citation type="journal article" date="2010" name="J. Bacteriol.">
        <title>Genome sequence of Pantoea ananatis LMG20103, the causative agent of Eucalyptus blight and dieback.</title>
        <authorList>
            <person name="De Maayer P."/>
            <person name="Chan W.Y."/>
            <person name="Venter S.N."/>
            <person name="Toth I.K."/>
            <person name="Birch P.R."/>
            <person name="Joubert F."/>
            <person name="Coutinho T.A."/>
        </authorList>
    </citation>
    <scope>NUCLEOTIDE SEQUENCE [LARGE SCALE GENOMIC DNA]</scope>
    <source>
        <strain evidence="4 5">LMG 20103</strain>
    </source>
</reference>